<dbReference type="Proteomes" id="UP001142592">
    <property type="component" value="Unassembled WGS sequence"/>
</dbReference>
<keyword evidence="2" id="KW-1185">Reference proteome</keyword>
<evidence type="ECO:0000313" key="1">
    <source>
        <dbReference type="EMBL" id="MCX3266467.1"/>
    </source>
</evidence>
<comment type="caution">
    <text evidence="1">The sequence shown here is derived from an EMBL/GenBank/DDBJ whole genome shotgun (WGS) entry which is preliminary data.</text>
</comment>
<protein>
    <submittedName>
        <fullName evidence="1">Uncharacterized protein</fullName>
    </submittedName>
</protein>
<accession>A0A9X3DFU4</accession>
<dbReference type="RefSeq" id="WP_010600178.1">
    <property type="nucleotide sequence ID" value="NZ_JAPJUH010000005.1"/>
</dbReference>
<name>A0A9X3DFU4_9SPHI</name>
<dbReference type="EMBL" id="JAPJUH010000005">
    <property type="protein sequence ID" value="MCX3266467.1"/>
    <property type="molecule type" value="Genomic_DNA"/>
</dbReference>
<gene>
    <name evidence="1" type="ORF">OQZ29_17035</name>
</gene>
<proteinExistence type="predicted"/>
<organism evidence="1 2">
    <name type="scientific">Pedobacter agri</name>
    <dbReference type="NCBI Taxonomy" id="454586"/>
    <lineage>
        <taxon>Bacteria</taxon>
        <taxon>Pseudomonadati</taxon>
        <taxon>Bacteroidota</taxon>
        <taxon>Sphingobacteriia</taxon>
        <taxon>Sphingobacteriales</taxon>
        <taxon>Sphingobacteriaceae</taxon>
        <taxon>Pedobacter</taxon>
    </lineage>
</organism>
<evidence type="ECO:0000313" key="2">
    <source>
        <dbReference type="Proteomes" id="UP001142592"/>
    </source>
</evidence>
<dbReference type="AlphaFoldDB" id="A0A9X3DFU4"/>
<sequence>MVKNQFEINQKQREYDLLKPVNMTNLAPRQGYYLIMNVSKQVLAGVECRIARCLWKQHQSENFDLDFHVTIQLRSLEGKHSKGPKHKLQTNLLKSTIHVMDAKVTVINNERVFYVAWDLLNDLTSFPSGTIEETETDLELAEAVALSTDIDIQLTEAINSQIDINDEVMQAILRQEDNAFEEYESTNELILALQAQNLPNQK</sequence>
<reference evidence="1" key="1">
    <citation type="submission" date="2022-11" db="EMBL/GenBank/DDBJ databases">
        <authorList>
            <person name="Graham C."/>
            <person name="Newman J.D."/>
        </authorList>
    </citation>
    <scope>NUCLEOTIDE SEQUENCE</scope>
    <source>
        <strain evidence="1">DSM 19486</strain>
    </source>
</reference>